<accession>A0A8S4QWP6</accession>
<dbReference type="EMBL" id="CAKXAJ010020687">
    <property type="protein sequence ID" value="CAH2224264.1"/>
    <property type="molecule type" value="Genomic_DNA"/>
</dbReference>
<dbReference type="AlphaFoldDB" id="A0A8S4QWP6"/>
<protein>
    <submittedName>
        <fullName evidence="1">Jg22272 protein</fullName>
    </submittedName>
</protein>
<evidence type="ECO:0000313" key="2">
    <source>
        <dbReference type="Proteomes" id="UP000838756"/>
    </source>
</evidence>
<reference evidence="1" key="1">
    <citation type="submission" date="2022-03" db="EMBL/GenBank/DDBJ databases">
        <authorList>
            <person name="Lindestad O."/>
        </authorList>
    </citation>
    <scope>NUCLEOTIDE SEQUENCE</scope>
</reference>
<gene>
    <name evidence="1" type="primary">jg22272</name>
    <name evidence="1" type="ORF">PAEG_LOCUS6865</name>
</gene>
<keyword evidence="2" id="KW-1185">Reference proteome</keyword>
<proteinExistence type="predicted"/>
<dbReference type="Proteomes" id="UP000838756">
    <property type="component" value="Unassembled WGS sequence"/>
</dbReference>
<organism evidence="1 2">
    <name type="scientific">Pararge aegeria aegeria</name>
    <dbReference type="NCBI Taxonomy" id="348720"/>
    <lineage>
        <taxon>Eukaryota</taxon>
        <taxon>Metazoa</taxon>
        <taxon>Ecdysozoa</taxon>
        <taxon>Arthropoda</taxon>
        <taxon>Hexapoda</taxon>
        <taxon>Insecta</taxon>
        <taxon>Pterygota</taxon>
        <taxon>Neoptera</taxon>
        <taxon>Endopterygota</taxon>
        <taxon>Lepidoptera</taxon>
        <taxon>Glossata</taxon>
        <taxon>Ditrysia</taxon>
        <taxon>Papilionoidea</taxon>
        <taxon>Nymphalidae</taxon>
        <taxon>Satyrinae</taxon>
        <taxon>Satyrini</taxon>
        <taxon>Parargina</taxon>
        <taxon>Pararge</taxon>
    </lineage>
</organism>
<name>A0A8S4QWP6_9NEOP</name>
<evidence type="ECO:0000313" key="1">
    <source>
        <dbReference type="EMBL" id="CAH2224264.1"/>
    </source>
</evidence>
<comment type="caution">
    <text evidence="1">The sequence shown here is derived from an EMBL/GenBank/DDBJ whole genome shotgun (WGS) entry which is preliminary data.</text>
</comment>
<feature type="non-terminal residue" evidence="1">
    <location>
        <position position="1"/>
    </location>
</feature>
<sequence>LREIVSELKSDEVQLDLKPLDDTVCAA</sequence>